<dbReference type="PANTHER" id="PTHR42693:SF11">
    <property type="entry name" value="ARYLSULFATASE A"/>
    <property type="match status" value="1"/>
</dbReference>
<keyword evidence="3" id="KW-0378">Hydrolase</keyword>
<feature type="domain" description="Sulfatase N-terminal" evidence="6">
    <location>
        <begin position="36"/>
        <end position="360"/>
    </location>
</feature>
<dbReference type="RefSeq" id="WP_249657874.1">
    <property type="nucleotide sequence ID" value="NZ_JAMFMA010000003.1"/>
</dbReference>
<comment type="similarity">
    <text evidence="1">Belongs to the sulfatase family.</text>
</comment>
<sequence length="474" mass="52856">MKMNQGHKHSIIVLLLAFILGIPISSSAQANADNPPNFIIIFADDLGYGDLSCYGNPSIHTPNLDQMAHEGQKWTNFYVGASVCTPSRAALLTGRLPVRNGMASDKHRVLFPDSKNGLPATEITLAEQLKKAGYSTACIGKWHLGHKEEYLPTNHGFDYYYGIPYSNDMDRIAKYPNGDYWSQQDEAIKTEHFNVPLLRNTQIVERPANQNTITKRYSQETISYIKSHKDEPFFIYLAHNLPHIPLFASDEARGKSKRGLYGDVVQEIDEGIGQIIATLKAEGLDENTIVVFTSDNGPWLPFKTNGGSAGPLRAGKGSTWEGGMREPAIIWGPGIVEPGMITDIGSTMDLFATFSAFAGVEMPKDRVMDSYNLSSVLQHREASPRNHILYYRGTELYAARLGEYKAHYITEGVYGQFGPKKIHENPILYHLGHDISEQFDVSEGNEKKIQEIEALVLKHKSKLVLGKDQLAERE</sequence>
<evidence type="ECO:0000256" key="4">
    <source>
        <dbReference type="ARBA" id="ARBA00022837"/>
    </source>
</evidence>
<accession>A0ABT0PU03</accession>
<dbReference type="Pfam" id="PF14707">
    <property type="entry name" value="Sulfatase_C"/>
    <property type="match status" value="1"/>
</dbReference>
<dbReference type="Gene3D" id="3.40.720.10">
    <property type="entry name" value="Alkaline Phosphatase, subunit A"/>
    <property type="match status" value="1"/>
</dbReference>
<dbReference type="Proteomes" id="UP001203607">
    <property type="component" value="Unassembled WGS sequence"/>
</dbReference>
<dbReference type="InterPro" id="IPR050738">
    <property type="entry name" value="Sulfatase"/>
</dbReference>
<proteinExistence type="inferred from homology"/>
<dbReference type="InterPro" id="IPR024607">
    <property type="entry name" value="Sulfatase_CS"/>
</dbReference>
<organism evidence="7 8">
    <name type="scientific">Flagellimonas spongiicola</name>
    <dbReference type="NCBI Taxonomy" id="2942208"/>
    <lineage>
        <taxon>Bacteria</taxon>
        <taxon>Pseudomonadati</taxon>
        <taxon>Bacteroidota</taxon>
        <taxon>Flavobacteriia</taxon>
        <taxon>Flavobacteriales</taxon>
        <taxon>Flavobacteriaceae</taxon>
        <taxon>Flagellimonas</taxon>
    </lineage>
</organism>
<keyword evidence="8" id="KW-1185">Reference proteome</keyword>
<keyword evidence="5" id="KW-0732">Signal</keyword>
<gene>
    <name evidence="7" type="ORF">M3P19_11750</name>
</gene>
<feature type="signal peptide" evidence="5">
    <location>
        <begin position="1"/>
        <end position="30"/>
    </location>
</feature>
<dbReference type="SUPFAM" id="SSF53649">
    <property type="entry name" value="Alkaline phosphatase-like"/>
    <property type="match status" value="1"/>
</dbReference>
<protein>
    <submittedName>
        <fullName evidence="7">Sulfatase</fullName>
    </submittedName>
</protein>
<evidence type="ECO:0000259" key="6">
    <source>
        <dbReference type="Pfam" id="PF00884"/>
    </source>
</evidence>
<keyword evidence="4" id="KW-0106">Calcium</keyword>
<evidence type="ECO:0000256" key="3">
    <source>
        <dbReference type="ARBA" id="ARBA00022801"/>
    </source>
</evidence>
<dbReference type="Gene3D" id="3.30.1120.10">
    <property type="match status" value="1"/>
</dbReference>
<evidence type="ECO:0000256" key="2">
    <source>
        <dbReference type="ARBA" id="ARBA00022723"/>
    </source>
</evidence>
<keyword evidence="2" id="KW-0479">Metal-binding</keyword>
<dbReference type="EMBL" id="JAMFMA010000003">
    <property type="protein sequence ID" value="MCL6274686.1"/>
    <property type="molecule type" value="Genomic_DNA"/>
</dbReference>
<feature type="chain" id="PRO_5046860482" evidence="5">
    <location>
        <begin position="31"/>
        <end position="474"/>
    </location>
</feature>
<dbReference type="InterPro" id="IPR017850">
    <property type="entry name" value="Alkaline_phosphatase_core_sf"/>
</dbReference>
<dbReference type="PROSITE" id="PS00523">
    <property type="entry name" value="SULFATASE_1"/>
    <property type="match status" value="1"/>
</dbReference>
<evidence type="ECO:0000313" key="7">
    <source>
        <dbReference type="EMBL" id="MCL6274686.1"/>
    </source>
</evidence>
<name>A0ABT0PU03_9FLAO</name>
<dbReference type="CDD" id="cd16026">
    <property type="entry name" value="GALNS_like"/>
    <property type="match status" value="1"/>
</dbReference>
<dbReference type="PANTHER" id="PTHR42693">
    <property type="entry name" value="ARYLSULFATASE FAMILY MEMBER"/>
    <property type="match status" value="1"/>
</dbReference>
<dbReference type="PROSITE" id="PS00149">
    <property type="entry name" value="SULFATASE_2"/>
    <property type="match status" value="1"/>
</dbReference>
<reference evidence="7 8" key="1">
    <citation type="submission" date="2022-05" db="EMBL/GenBank/DDBJ databases">
        <authorList>
            <person name="Park J.-S."/>
        </authorList>
    </citation>
    <scope>NUCLEOTIDE SEQUENCE [LARGE SCALE GENOMIC DNA]</scope>
    <source>
        <strain evidence="7 8">2012CJ35-5</strain>
    </source>
</reference>
<evidence type="ECO:0000313" key="8">
    <source>
        <dbReference type="Proteomes" id="UP001203607"/>
    </source>
</evidence>
<comment type="caution">
    <text evidence="7">The sequence shown here is derived from an EMBL/GenBank/DDBJ whole genome shotgun (WGS) entry which is preliminary data.</text>
</comment>
<dbReference type="Pfam" id="PF00884">
    <property type="entry name" value="Sulfatase"/>
    <property type="match status" value="1"/>
</dbReference>
<evidence type="ECO:0000256" key="1">
    <source>
        <dbReference type="ARBA" id="ARBA00008779"/>
    </source>
</evidence>
<evidence type="ECO:0000256" key="5">
    <source>
        <dbReference type="SAM" id="SignalP"/>
    </source>
</evidence>
<dbReference type="InterPro" id="IPR000917">
    <property type="entry name" value="Sulfatase_N"/>
</dbReference>